<feature type="non-terminal residue" evidence="3">
    <location>
        <position position="1147"/>
    </location>
</feature>
<dbReference type="EMBL" id="JAUEPN010000004">
    <property type="protein sequence ID" value="KAK3295309.1"/>
    <property type="molecule type" value="Genomic_DNA"/>
</dbReference>
<evidence type="ECO:0000313" key="3">
    <source>
        <dbReference type="EMBL" id="KAK3295309.1"/>
    </source>
</evidence>
<dbReference type="GeneID" id="87837575"/>
<proteinExistence type="predicted"/>
<keyword evidence="4" id="KW-1185">Reference proteome</keyword>
<dbReference type="Gene3D" id="3.40.50.1820">
    <property type="entry name" value="alpha/beta hydrolase"/>
    <property type="match status" value="1"/>
</dbReference>
<reference evidence="3" key="2">
    <citation type="submission" date="2023-06" db="EMBL/GenBank/DDBJ databases">
        <authorList>
            <consortium name="Lawrence Berkeley National Laboratory"/>
            <person name="Haridas S."/>
            <person name="Hensen N."/>
            <person name="Bonometti L."/>
            <person name="Westerberg I."/>
            <person name="Brannstrom I.O."/>
            <person name="Guillou S."/>
            <person name="Cros-Aarteil S."/>
            <person name="Calhoun S."/>
            <person name="Kuo A."/>
            <person name="Mondo S."/>
            <person name="Pangilinan J."/>
            <person name="Riley R."/>
            <person name="Labutti K."/>
            <person name="Andreopoulos B."/>
            <person name="Lipzen A."/>
            <person name="Chen C."/>
            <person name="Yanf M."/>
            <person name="Daum C."/>
            <person name="Ng V."/>
            <person name="Clum A."/>
            <person name="Steindorff A."/>
            <person name="Ohm R."/>
            <person name="Martin F."/>
            <person name="Silar P."/>
            <person name="Natvig D."/>
            <person name="Lalanne C."/>
            <person name="Gautier V."/>
            <person name="Ament-Velasquez S.L."/>
            <person name="Kruys A."/>
            <person name="Hutchinson M.I."/>
            <person name="Powell A.J."/>
            <person name="Barry K."/>
            <person name="Miller A.N."/>
            <person name="Grigoriev I.V."/>
            <person name="Debuchy R."/>
            <person name="Gladieux P."/>
            <person name="Thoren M.H."/>
            <person name="Johannesson H."/>
        </authorList>
    </citation>
    <scope>NUCLEOTIDE SEQUENCE</scope>
    <source>
        <strain evidence="3">CBS 168.71</strain>
    </source>
</reference>
<dbReference type="Gene3D" id="1.25.40.20">
    <property type="entry name" value="Ankyrin repeat-containing domain"/>
    <property type="match status" value="1"/>
</dbReference>
<sequence length="1147" mass="129614">LVFVHGLQGHPERTWTYGKMEKESKLAKPKNRLSRLFARKSHAEDHSDEPACSATGTPPLFWPHELLSKDCPNARVLTYGYDSQISNFFKGPANQSGILAHGVSLMRALEVERRKCRKRPIIFLVHSLGGLILKQALSRSKTAMADQHGLRDIYESTHAIIFFGTPHRGSSYAKMGGLARDIAVIAGFDARDTILRSLEPDAEILTILGDEFARMLLDGSFKVHSFQEGMGFTGAHFLETTDFINANHMMMCRFRDPHDPGYRKVKGVVTQYLDEIQSAQAREDSQMPHRKADRFLEIRTSLRAAQINERVGEVETAHDHTFDWAFSPSETGFPEWLQGNDGLFWITGKPGSGKSTLMKYLHQDDRTKEALAHNGRKILAMPEFYFHARGAESEKSFDGLLRSLFYQLLSEVPELVDSVAGIYNEFKEQGLPCPWSLRQLRTAMDNLRRQQVEGCICVFIDALDEYSGPREDIADFVKRLASPVDEGGVAKLKLRVCASSRPETAFVSKLKGIPSFAIHNWTQTDIMQYASDRLAECDRPGTNIILDDITSKADGVFLWVKLVLDELWQPLCNGMPVEEARTKLSELPTGLPAFYERMVRQIHEDDKPVLMAMLELVLCFDYNNLKPGILLKYFCLGIDVMQRKDLATPQDIHLTPAEDERRRREVERRIKACSGGLLEISSTGRVQFVHQTAKSFVQDAHDLGIFDGKSTRTMALAGMERMMRLFILLVKKMDSAENWIGSLDYSGFLAPTCPERYPHFATSVVVEFLGWALLSECAFETTCVELIHDFDKAMVTSCGQSWRDTWWSTVEWEGNIVRPTNDWVRGNVKPASLLEFAMQTELFMFVEIELEKNIPTNPDITRNPKLLFYTLIGNALSRWEGSLFLYHSPKSWLDFAREGYESDEQATCLHRVSILHLALAIACCRVRVERWYYQTVYRLDMLRVLVEAGGNAGTSNYRNHWSDESFIIERSAVHYLLSSRFETDNSSHDNASDGNTEVSNALHKCIIAFLDHGADPNAVDSIGISVLELAVAWHPYDLVQALLEKGARVTPSLLSASGEPTDKADGILKELRWRRPECYTPEARRIAVGYNPHWGVLEEEERQGSEVQQPQEETDGGLLGGVGLHVGNLVGSVKDWTWKRIANGRTN</sequence>
<dbReference type="InterPro" id="IPR036770">
    <property type="entry name" value="Ankyrin_rpt-contain_sf"/>
</dbReference>
<dbReference type="PANTHER" id="PTHR10039">
    <property type="entry name" value="AMELOGENIN"/>
    <property type="match status" value="1"/>
</dbReference>
<dbReference type="SUPFAM" id="SSF52540">
    <property type="entry name" value="P-loop containing nucleoside triphosphate hydrolases"/>
    <property type="match status" value="1"/>
</dbReference>
<protein>
    <recommendedName>
        <fullName evidence="2">Nephrocystin 3-like N-terminal domain-containing protein</fullName>
    </recommendedName>
</protein>
<dbReference type="Pfam" id="PF24883">
    <property type="entry name" value="NPHP3_N"/>
    <property type="match status" value="1"/>
</dbReference>
<dbReference type="AlphaFoldDB" id="A0AAE0LSL0"/>
<reference evidence="3" key="1">
    <citation type="journal article" date="2023" name="Mol. Phylogenet. Evol.">
        <title>Genome-scale phylogeny and comparative genomics of the fungal order Sordariales.</title>
        <authorList>
            <person name="Hensen N."/>
            <person name="Bonometti L."/>
            <person name="Westerberg I."/>
            <person name="Brannstrom I.O."/>
            <person name="Guillou S."/>
            <person name="Cros-Aarteil S."/>
            <person name="Calhoun S."/>
            <person name="Haridas S."/>
            <person name="Kuo A."/>
            <person name="Mondo S."/>
            <person name="Pangilinan J."/>
            <person name="Riley R."/>
            <person name="LaButti K."/>
            <person name="Andreopoulos B."/>
            <person name="Lipzen A."/>
            <person name="Chen C."/>
            <person name="Yan M."/>
            <person name="Daum C."/>
            <person name="Ng V."/>
            <person name="Clum A."/>
            <person name="Steindorff A."/>
            <person name="Ohm R.A."/>
            <person name="Martin F."/>
            <person name="Silar P."/>
            <person name="Natvig D.O."/>
            <person name="Lalanne C."/>
            <person name="Gautier V."/>
            <person name="Ament-Velasquez S.L."/>
            <person name="Kruys A."/>
            <person name="Hutchinson M.I."/>
            <person name="Powell A.J."/>
            <person name="Barry K."/>
            <person name="Miller A.N."/>
            <person name="Grigoriev I.V."/>
            <person name="Debuchy R."/>
            <person name="Gladieux P."/>
            <person name="Hiltunen Thoren M."/>
            <person name="Johannesson H."/>
        </authorList>
    </citation>
    <scope>NUCLEOTIDE SEQUENCE</scope>
    <source>
        <strain evidence="3">CBS 168.71</strain>
    </source>
</reference>
<dbReference type="Gene3D" id="3.40.50.300">
    <property type="entry name" value="P-loop containing nucleotide triphosphate hydrolases"/>
    <property type="match status" value="1"/>
</dbReference>
<dbReference type="SUPFAM" id="SSF48403">
    <property type="entry name" value="Ankyrin repeat"/>
    <property type="match status" value="1"/>
</dbReference>
<dbReference type="InterPro" id="IPR027417">
    <property type="entry name" value="P-loop_NTPase"/>
</dbReference>
<gene>
    <name evidence="3" type="ORF">B0H64DRAFT_323747</name>
</gene>
<dbReference type="InterPro" id="IPR029058">
    <property type="entry name" value="AB_hydrolase_fold"/>
</dbReference>
<comment type="caution">
    <text evidence="3">The sequence shown here is derived from an EMBL/GenBank/DDBJ whole genome shotgun (WGS) entry which is preliminary data.</text>
</comment>
<dbReference type="PANTHER" id="PTHR10039:SF5">
    <property type="entry name" value="NACHT DOMAIN-CONTAINING PROTEIN"/>
    <property type="match status" value="1"/>
</dbReference>
<keyword evidence="1" id="KW-0677">Repeat</keyword>
<feature type="domain" description="Nephrocystin 3-like N-terminal" evidence="2">
    <location>
        <begin position="321"/>
        <end position="501"/>
    </location>
</feature>
<dbReference type="SUPFAM" id="SSF53474">
    <property type="entry name" value="alpha/beta-Hydrolases"/>
    <property type="match status" value="1"/>
</dbReference>
<dbReference type="InterPro" id="IPR056884">
    <property type="entry name" value="NPHP3-like_N"/>
</dbReference>
<accession>A0AAE0LSL0</accession>
<evidence type="ECO:0000259" key="2">
    <source>
        <dbReference type="Pfam" id="PF24883"/>
    </source>
</evidence>
<dbReference type="Proteomes" id="UP001278766">
    <property type="component" value="Unassembled WGS sequence"/>
</dbReference>
<evidence type="ECO:0000256" key="1">
    <source>
        <dbReference type="ARBA" id="ARBA00022737"/>
    </source>
</evidence>
<dbReference type="RefSeq" id="XP_062658823.1">
    <property type="nucleotide sequence ID" value="XM_062800627.1"/>
</dbReference>
<organism evidence="3 4">
    <name type="scientific">Chaetomium fimeti</name>
    <dbReference type="NCBI Taxonomy" id="1854472"/>
    <lineage>
        <taxon>Eukaryota</taxon>
        <taxon>Fungi</taxon>
        <taxon>Dikarya</taxon>
        <taxon>Ascomycota</taxon>
        <taxon>Pezizomycotina</taxon>
        <taxon>Sordariomycetes</taxon>
        <taxon>Sordariomycetidae</taxon>
        <taxon>Sordariales</taxon>
        <taxon>Chaetomiaceae</taxon>
        <taxon>Chaetomium</taxon>
    </lineage>
</organism>
<evidence type="ECO:0000313" key="4">
    <source>
        <dbReference type="Proteomes" id="UP001278766"/>
    </source>
</evidence>
<name>A0AAE0LSL0_9PEZI</name>